<gene>
    <name evidence="8" type="ORF">TIFTF001_007036</name>
</gene>
<dbReference type="InterPro" id="IPR002100">
    <property type="entry name" value="TF_MADSbox"/>
</dbReference>
<protein>
    <recommendedName>
        <fullName evidence="7">MADS-box domain-containing protein</fullName>
    </recommendedName>
</protein>
<name>A0AA87ZSF2_FICCA</name>
<evidence type="ECO:0000259" key="7">
    <source>
        <dbReference type="PROSITE" id="PS50066"/>
    </source>
</evidence>
<accession>A0AA87ZSF2</accession>
<keyword evidence="4" id="KW-0804">Transcription</keyword>
<evidence type="ECO:0000256" key="1">
    <source>
        <dbReference type="ARBA" id="ARBA00004123"/>
    </source>
</evidence>
<organism evidence="8 9">
    <name type="scientific">Ficus carica</name>
    <name type="common">Common fig</name>
    <dbReference type="NCBI Taxonomy" id="3494"/>
    <lineage>
        <taxon>Eukaryota</taxon>
        <taxon>Viridiplantae</taxon>
        <taxon>Streptophyta</taxon>
        <taxon>Embryophyta</taxon>
        <taxon>Tracheophyta</taxon>
        <taxon>Spermatophyta</taxon>
        <taxon>Magnoliopsida</taxon>
        <taxon>eudicotyledons</taxon>
        <taxon>Gunneridae</taxon>
        <taxon>Pentapetalae</taxon>
        <taxon>rosids</taxon>
        <taxon>fabids</taxon>
        <taxon>Rosales</taxon>
        <taxon>Moraceae</taxon>
        <taxon>Ficeae</taxon>
        <taxon>Ficus</taxon>
    </lineage>
</organism>
<reference evidence="8" key="1">
    <citation type="submission" date="2023-07" db="EMBL/GenBank/DDBJ databases">
        <title>draft genome sequence of fig (Ficus carica).</title>
        <authorList>
            <person name="Takahashi T."/>
            <person name="Nishimura K."/>
        </authorList>
    </citation>
    <scope>NUCLEOTIDE SEQUENCE</scope>
</reference>
<dbReference type="GO" id="GO:0046983">
    <property type="term" value="F:protein dimerization activity"/>
    <property type="evidence" value="ECO:0007669"/>
    <property type="project" value="InterPro"/>
</dbReference>
<evidence type="ECO:0000313" key="9">
    <source>
        <dbReference type="Proteomes" id="UP001187192"/>
    </source>
</evidence>
<keyword evidence="2" id="KW-0805">Transcription regulation</keyword>
<sequence>MPKRSLDDFMAVQEGSDSRKPNNSLFVSFSKRRTGLFSKAADICDLFDGAQVAVLVLSPTGNPFAFGHSSVDNVLHRYFLRQPTIPSTTYPLMITTTTATTMSDKHRHQAQQVETLKARVKRAQNRDGSTSLRDLKAWIDKASESCQTAEELEFLKEKFLALLESVKSRLILRNSSPSSLSNGEEKLVETDSTVVGPAEDYVLDFTDHTAMAAHVLCDHVGLLSSQNDMSYLSDTLDQSPQEGKVVIDETGYVFDDQNCDSFYPINLGGEVSSAANIFSDVPPLAVMGPPNDLLYNDQMEMISDVDQVFDYLDQVPGFYLEACETEVEFELKEKDFKLFENNLGF</sequence>
<dbReference type="GO" id="GO:0005634">
    <property type="term" value="C:nucleus"/>
    <property type="evidence" value="ECO:0007669"/>
    <property type="project" value="UniProtKB-SubCell"/>
</dbReference>
<keyword evidence="3" id="KW-0238">DNA-binding</keyword>
<dbReference type="Proteomes" id="UP001187192">
    <property type="component" value="Unassembled WGS sequence"/>
</dbReference>
<dbReference type="GO" id="GO:0000978">
    <property type="term" value="F:RNA polymerase II cis-regulatory region sequence-specific DNA binding"/>
    <property type="evidence" value="ECO:0007669"/>
    <property type="project" value="TreeGrafter"/>
</dbReference>
<dbReference type="Pfam" id="PF00319">
    <property type="entry name" value="SRF-TF"/>
    <property type="match status" value="1"/>
</dbReference>
<dbReference type="GO" id="GO:0000981">
    <property type="term" value="F:DNA-binding transcription factor activity, RNA polymerase II-specific"/>
    <property type="evidence" value="ECO:0007669"/>
    <property type="project" value="TreeGrafter"/>
</dbReference>
<evidence type="ECO:0000256" key="2">
    <source>
        <dbReference type="ARBA" id="ARBA00023015"/>
    </source>
</evidence>
<dbReference type="InterPro" id="IPR036879">
    <property type="entry name" value="TF_MADSbox_sf"/>
</dbReference>
<keyword evidence="9" id="KW-1185">Reference proteome</keyword>
<proteinExistence type="predicted"/>
<dbReference type="Gene3D" id="3.40.1810.10">
    <property type="entry name" value="Transcription factor, MADS-box"/>
    <property type="match status" value="1"/>
</dbReference>
<feature type="domain" description="MADS-box" evidence="7">
    <location>
        <begin position="27"/>
        <end position="70"/>
    </location>
</feature>
<dbReference type="PANTHER" id="PTHR11945:SF629">
    <property type="entry name" value="OS02G0164450 PROTEIN"/>
    <property type="match status" value="1"/>
</dbReference>
<comment type="subcellular location">
    <subcellularLocation>
        <location evidence="1">Nucleus</location>
    </subcellularLocation>
</comment>
<keyword evidence="5" id="KW-0539">Nucleus</keyword>
<dbReference type="EMBL" id="BTGU01000007">
    <property type="protein sequence ID" value="GMN37710.1"/>
    <property type="molecule type" value="Genomic_DNA"/>
</dbReference>
<feature type="region of interest" description="Disordered" evidence="6">
    <location>
        <begin position="1"/>
        <end position="22"/>
    </location>
</feature>
<evidence type="ECO:0000256" key="5">
    <source>
        <dbReference type="ARBA" id="ARBA00023242"/>
    </source>
</evidence>
<evidence type="ECO:0000256" key="3">
    <source>
        <dbReference type="ARBA" id="ARBA00023125"/>
    </source>
</evidence>
<dbReference type="PROSITE" id="PS50066">
    <property type="entry name" value="MADS_BOX_2"/>
    <property type="match status" value="1"/>
</dbReference>
<dbReference type="SMART" id="SM00432">
    <property type="entry name" value="MADS"/>
    <property type="match status" value="1"/>
</dbReference>
<evidence type="ECO:0000256" key="4">
    <source>
        <dbReference type="ARBA" id="ARBA00023163"/>
    </source>
</evidence>
<dbReference type="PANTHER" id="PTHR11945">
    <property type="entry name" value="MADS BOX PROTEIN"/>
    <property type="match status" value="1"/>
</dbReference>
<dbReference type="Gramene" id="FCD_00009610-RA">
    <property type="protein sequence ID" value="FCD_00009610-RA:cds"/>
    <property type="gene ID" value="FCD_00009610"/>
</dbReference>
<comment type="caution">
    <text evidence="8">The sequence shown here is derived from an EMBL/GenBank/DDBJ whole genome shotgun (WGS) entry which is preliminary data.</text>
</comment>
<evidence type="ECO:0000256" key="6">
    <source>
        <dbReference type="SAM" id="MobiDB-lite"/>
    </source>
</evidence>
<dbReference type="AlphaFoldDB" id="A0AA87ZSF2"/>
<dbReference type="SUPFAM" id="SSF55455">
    <property type="entry name" value="SRF-like"/>
    <property type="match status" value="1"/>
</dbReference>
<evidence type="ECO:0000313" key="8">
    <source>
        <dbReference type="EMBL" id="GMN37710.1"/>
    </source>
</evidence>